<dbReference type="PRINTS" id="PR00080">
    <property type="entry name" value="SDRFAMILY"/>
</dbReference>
<dbReference type="PROSITE" id="PS00061">
    <property type="entry name" value="ADH_SHORT"/>
    <property type="match status" value="1"/>
</dbReference>
<name>A0A516NIX2_9NOCA</name>
<dbReference type="PANTHER" id="PTHR43618:SF8">
    <property type="entry name" value="7ALPHA-HYDROXYSTEROID DEHYDROGENASE"/>
    <property type="match status" value="1"/>
</dbReference>
<dbReference type="Pfam" id="PF13561">
    <property type="entry name" value="adh_short_C2"/>
    <property type="match status" value="1"/>
</dbReference>
<dbReference type="FunFam" id="3.40.50.720:FF:000084">
    <property type="entry name" value="Short-chain dehydrogenase reductase"/>
    <property type="match status" value="1"/>
</dbReference>
<dbReference type="Gene3D" id="3.40.50.720">
    <property type="entry name" value="NAD(P)-binding Rossmann-like Domain"/>
    <property type="match status" value="1"/>
</dbReference>
<feature type="compositionally biased region" description="Basic and acidic residues" evidence="5">
    <location>
        <begin position="195"/>
        <end position="218"/>
    </location>
</feature>
<evidence type="ECO:0000256" key="5">
    <source>
        <dbReference type="SAM" id="MobiDB-lite"/>
    </source>
</evidence>
<comment type="similarity">
    <text evidence="1 4">Belongs to the short-chain dehydrogenases/reductases (SDR) family.</text>
</comment>
<sequence length="429" mass="45867">MPAVQRRSRTRWLGRCWWCTPCVQRRSCRRRPGDVDGRDGVSAMRGWCQAGSARIEIHTTGVLRIAMRLPRRACGVAVHRLRRNPHRQVVRHPRCPPAGWCHAYDNSALYRPRTAEHAEAMMHNSFRYHGKIALITGGTSGMGLAAARRLLTEGARVIITARDQTRLDAVVAELGGRGAGHAAEPDSQRTGHAAEPGDQRTRHAAEARGQRAAHAVDARDELPDDAVERAGRVLGIPGDATDLADLTALAATIRERFGRVDLVFANAGIGAFQAIDEVTEAEFARVVDINFKSVFFTVQQMLPLLSDRAAVVINASFAVHRGAPDAALYTATKAAVHSLARTVAAELAPRGIRVNSISPGYIDTPAFRAEASAEAQAAAASLVAAGRIGDPDEIAAAVAFLGSDEAAYINGQDLSIDGGLTSVIPAAMV</sequence>
<protein>
    <submittedName>
        <fullName evidence="6">SDR family oxidoreductase</fullName>
    </submittedName>
</protein>
<keyword evidence="3" id="KW-0560">Oxidoreductase</keyword>
<dbReference type="PANTHER" id="PTHR43618">
    <property type="entry name" value="7-ALPHA-HYDROXYSTEROID DEHYDROGENASE"/>
    <property type="match status" value="1"/>
</dbReference>
<dbReference type="Pfam" id="PF00106">
    <property type="entry name" value="adh_short"/>
    <property type="match status" value="1"/>
</dbReference>
<organism evidence="6 7">
    <name type="scientific">Nocardia otitidiscaviarum</name>
    <dbReference type="NCBI Taxonomy" id="1823"/>
    <lineage>
        <taxon>Bacteria</taxon>
        <taxon>Bacillati</taxon>
        <taxon>Actinomycetota</taxon>
        <taxon>Actinomycetes</taxon>
        <taxon>Mycobacteriales</taxon>
        <taxon>Nocardiaceae</taxon>
        <taxon>Nocardia</taxon>
    </lineage>
</organism>
<dbReference type="InterPro" id="IPR052178">
    <property type="entry name" value="Sec_Metab_Biosynth_SDR"/>
</dbReference>
<dbReference type="InterPro" id="IPR020904">
    <property type="entry name" value="Sc_DH/Rdtase_CS"/>
</dbReference>
<dbReference type="Proteomes" id="UP000317039">
    <property type="component" value="Chromosome"/>
</dbReference>
<reference evidence="6 7" key="1">
    <citation type="submission" date="2019-07" db="EMBL/GenBank/DDBJ databases">
        <title>Complete Genome Sequence and Methylome Analysis of Nocardia otitidis-caviarum NEB252.</title>
        <authorList>
            <person name="Fomenkov A."/>
            <person name="Anton B.P."/>
            <person name="Vincze T."/>
            <person name="Roberts R.J."/>
        </authorList>
    </citation>
    <scope>NUCLEOTIDE SEQUENCE [LARGE SCALE GENOMIC DNA]</scope>
    <source>
        <strain evidence="6 7">NEB252</strain>
    </source>
</reference>
<feature type="region of interest" description="Disordered" evidence="5">
    <location>
        <begin position="178"/>
        <end position="218"/>
    </location>
</feature>
<proteinExistence type="inferred from homology"/>
<dbReference type="GO" id="GO:0016491">
    <property type="term" value="F:oxidoreductase activity"/>
    <property type="evidence" value="ECO:0007669"/>
    <property type="project" value="UniProtKB-KW"/>
</dbReference>
<evidence type="ECO:0000256" key="4">
    <source>
        <dbReference type="RuleBase" id="RU000363"/>
    </source>
</evidence>
<evidence type="ECO:0000313" key="7">
    <source>
        <dbReference type="Proteomes" id="UP000317039"/>
    </source>
</evidence>
<dbReference type="CDD" id="cd05233">
    <property type="entry name" value="SDR_c"/>
    <property type="match status" value="1"/>
</dbReference>
<dbReference type="KEGG" id="nod:FOH10_08995"/>
<evidence type="ECO:0000256" key="3">
    <source>
        <dbReference type="ARBA" id="ARBA00023002"/>
    </source>
</evidence>
<evidence type="ECO:0000256" key="2">
    <source>
        <dbReference type="ARBA" id="ARBA00022857"/>
    </source>
</evidence>
<evidence type="ECO:0000313" key="6">
    <source>
        <dbReference type="EMBL" id="QDP78855.1"/>
    </source>
</evidence>
<dbReference type="InterPro" id="IPR002347">
    <property type="entry name" value="SDR_fam"/>
</dbReference>
<dbReference type="SUPFAM" id="SSF51735">
    <property type="entry name" value="NAD(P)-binding Rossmann-fold domains"/>
    <property type="match status" value="1"/>
</dbReference>
<dbReference type="AlphaFoldDB" id="A0A516NIX2"/>
<dbReference type="InterPro" id="IPR036291">
    <property type="entry name" value="NAD(P)-bd_dom_sf"/>
</dbReference>
<gene>
    <name evidence="6" type="ORF">FOH10_08995</name>
</gene>
<accession>A0A516NIX2</accession>
<dbReference type="EMBL" id="CP041695">
    <property type="protein sequence ID" value="QDP78855.1"/>
    <property type="molecule type" value="Genomic_DNA"/>
</dbReference>
<keyword evidence="2" id="KW-0521">NADP</keyword>
<dbReference type="PRINTS" id="PR00081">
    <property type="entry name" value="GDHRDH"/>
</dbReference>
<evidence type="ECO:0000256" key="1">
    <source>
        <dbReference type="ARBA" id="ARBA00006484"/>
    </source>
</evidence>